<dbReference type="InterPro" id="IPR007219">
    <property type="entry name" value="XnlR_reg_dom"/>
</dbReference>
<evidence type="ECO:0000256" key="2">
    <source>
        <dbReference type="ARBA" id="ARBA00023242"/>
    </source>
</evidence>
<dbReference type="EMBL" id="JAGMUU010000011">
    <property type="protein sequence ID" value="KAH7142915.1"/>
    <property type="molecule type" value="Genomic_DNA"/>
</dbReference>
<keyword evidence="1" id="KW-0479">Metal-binding</keyword>
<protein>
    <submittedName>
        <fullName evidence="5">Fungal-specific transcription factor domain-containing protein</fullName>
    </submittedName>
</protein>
<dbReference type="InterPro" id="IPR036864">
    <property type="entry name" value="Zn2-C6_fun-type_DNA-bd_sf"/>
</dbReference>
<dbReference type="CDD" id="cd12148">
    <property type="entry name" value="fungal_TF_MHR"/>
    <property type="match status" value="1"/>
</dbReference>
<proteinExistence type="predicted"/>
<dbReference type="PANTHER" id="PTHR47425:SF2">
    <property type="entry name" value="FARB-RELATED"/>
    <property type="match status" value="1"/>
</dbReference>
<accession>A0A9P9J468</accession>
<dbReference type="GO" id="GO:0003677">
    <property type="term" value="F:DNA binding"/>
    <property type="evidence" value="ECO:0007669"/>
    <property type="project" value="InterPro"/>
</dbReference>
<reference evidence="5" key="1">
    <citation type="journal article" date="2021" name="Nat. Commun.">
        <title>Genetic determinants of endophytism in the Arabidopsis root mycobiome.</title>
        <authorList>
            <person name="Mesny F."/>
            <person name="Miyauchi S."/>
            <person name="Thiergart T."/>
            <person name="Pickel B."/>
            <person name="Atanasova L."/>
            <person name="Karlsson M."/>
            <person name="Huettel B."/>
            <person name="Barry K.W."/>
            <person name="Haridas S."/>
            <person name="Chen C."/>
            <person name="Bauer D."/>
            <person name="Andreopoulos W."/>
            <person name="Pangilinan J."/>
            <person name="LaButti K."/>
            <person name="Riley R."/>
            <person name="Lipzen A."/>
            <person name="Clum A."/>
            <person name="Drula E."/>
            <person name="Henrissat B."/>
            <person name="Kohler A."/>
            <person name="Grigoriev I.V."/>
            <person name="Martin F.M."/>
            <person name="Hacquard S."/>
        </authorList>
    </citation>
    <scope>NUCLEOTIDE SEQUENCE</scope>
    <source>
        <strain evidence="5">MPI-CAGE-AT-0021</strain>
    </source>
</reference>
<dbReference type="Pfam" id="PF00172">
    <property type="entry name" value="Zn_clus"/>
    <property type="match status" value="1"/>
</dbReference>
<comment type="caution">
    <text evidence="5">The sequence shown here is derived from an EMBL/GenBank/DDBJ whole genome shotgun (WGS) entry which is preliminary data.</text>
</comment>
<dbReference type="GO" id="GO:0008270">
    <property type="term" value="F:zinc ion binding"/>
    <property type="evidence" value="ECO:0007669"/>
    <property type="project" value="InterPro"/>
</dbReference>
<dbReference type="SUPFAM" id="SSF57701">
    <property type="entry name" value="Zn2/Cys6 DNA-binding domain"/>
    <property type="match status" value="1"/>
</dbReference>
<dbReference type="Gene3D" id="4.10.240.10">
    <property type="entry name" value="Zn(2)-C6 fungal-type DNA-binding domain"/>
    <property type="match status" value="1"/>
</dbReference>
<evidence type="ECO:0000313" key="5">
    <source>
        <dbReference type="EMBL" id="KAH7142915.1"/>
    </source>
</evidence>
<dbReference type="InterPro" id="IPR052761">
    <property type="entry name" value="Fungal_Detox/Toxin_TFs"/>
</dbReference>
<dbReference type="InterPro" id="IPR001138">
    <property type="entry name" value="Zn2Cys6_DnaBD"/>
</dbReference>
<dbReference type="Proteomes" id="UP000717696">
    <property type="component" value="Unassembled WGS sequence"/>
</dbReference>
<dbReference type="GO" id="GO:0006351">
    <property type="term" value="P:DNA-templated transcription"/>
    <property type="evidence" value="ECO:0007669"/>
    <property type="project" value="InterPro"/>
</dbReference>
<dbReference type="PROSITE" id="PS50048">
    <property type="entry name" value="ZN2_CY6_FUNGAL_2"/>
    <property type="match status" value="1"/>
</dbReference>
<dbReference type="PANTHER" id="PTHR47425">
    <property type="entry name" value="FARB-RELATED"/>
    <property type="match status" value="1"/>
</dbReference>
<gene>
    <name evidence="5" type="ORF">B0J13DRAFT_556202</name>
</gene>
<dbReference type="SMART" id="SM00066">
    <property type="entry name" value="GAL4"/>
    <property type="match status" value="1"/>
</dbReference>
<dbReference type="CDD" id="cd00067">
    <property type="entry name" value="GAL4"/>
    <property type="match status" value="1"/>
</dbReference>
<sequence length="785" mass="88281">MAELDLEDFLTDLDSSESEQDALSLPRPASSTQQGDLQSDAKKRIIRRRAHRACLECRKRKVRCDVIVEGQLCTNCRLDGRPCTVSDRRKRSAILPSLSSEQKRDKDPRVSLLLGTKSTIAPNTITVTPSSDEFPLDLDSRRECPSPTPGLNFREPSSFTVSDVDIIFSCHGFLATGSLSHIPVTDFKFLETNGCFHLPARPVLDEFVVEYFRHVHPMLPILDEGAFWNMYLSDGQRDQQAKSMSLFTFRAMLFVSSSFVSRDTTKLLGFKDAFEARSSLYRRAKLLYDFDAISDPIAKAQGALLLTYYCSGREPLANTFWLRIAIQYAQAERAHLYSQSSSLPLEVRQERKRLWWCCIIRDRILPLGVRRSIQISRDTFDFDQEPFVEADLEKEFETSRVYGSETKRNLACVMEAQVNLAIILTDILALVYPINSLDHNSLMAMPTVTKRLRDELIVWETKSEASVLASDSGTAPHPSVFLFWGLTQIYYWSARAALCQYECLALQANCPEPNAPSTRELGNEIHLSVAQISRIVGSFVHQNVAQYLPVSAVAYLALPIILNTIDIRSTRTKNTIKNTQLRLSNHAMQLCREKYTGAHTALNTINRAIASVDIPPSAASATALASLKQSSFSSTEISEQIHSTQLLSTSAEIKDWLTILVKQPRAYLRLAFTVDISLSRGRYVGSEELPRVLLVEDGYYGGLMNVPRPLELPHINHVGQSDMNRVGLVGEEEPRLRLDLDFFDFGGDISPAQTNSMYRSDYRTLSERSWTGAMVEELLEEVGGV</sequence>
<feature type="domain" description="Zn(2)-C6 fungal-type" evidence="4">
    <location>
        <begin position="53"/>
        <end position="85"/>
    </location>
</feature>
<dbReference type="GO" id="GO:0000981">
    <property type="term" value="F:DNA-binding transcription factor activity, RNA polymerase II-specific"/>
    <property type="evidence" value="ECO:0007669"/>
    <property type="project" value="InterPro"/>
</dbReference>
<evidence type="ECO:0000256" key="1">
    <source>
        <dbReference type="ARBA" id="ARBA00022723"/>
    </source>
</evidence>
<name>A0A9P9J468_9HYPO</name>
<keyword evidence="6" id="KW-1185">Reference proteome</keyword>
<evidence type="ECO:0000259" key="4">
    <source>
        <dbReference type="PROSITE" id="PS50048"/>
    </source>
</evidence>
<evidence type="ECO:0000256" key="3">
    <source>
        <dbReference type="SAM" id="MobiDB-lite"/>
    </source>
</evidence>
<dbReference type="SMART" id="SM00906">
    <property type="entry name" value="Fungal_trans"/>
    <property type="match status" value="1"/>
</dbReference>
<dbReference type="PROSITE" id="PS00463">
    <property type="entry name" value="ZN2_CY6_FUNGAL_1"/>
    <property type="match status" value="1"/>
</dbReference>
<dbReference type="Pfam" id="PF04082">
    <property type="entry name" value="Fungal_trans"/>
    <property type="match status" value="1"/>
</dbReference>
<evidence type="ECO:0000313" key="6">
    <source>
        <dbReference type="Proteomes" id="UP000717696"/>
    </source>
</evidence>
<dbReference type="AlphaFoldDB" id="A0A9P9J468"/>
<organism evidence="5 6">
    <name type="scientific">Dactylonectria estremocensis</name>
    <dbReference type="NCBI Taxonomy" id="1079267"/>
    <lineage>
        <taxon>Eukaryota</taxon>
        <taxon>Fungi</taxon>
        <taxon>Dikarya</taxon>
        <taxon>Ascomycota</taxon>
        <taxon>Pezizomycotina</taxon>
        <taxon>Sordariomycetes</taxon>
        <taxon>Hypocreomycetidae</taxon>
        <taxon>Hypocreales</taxon>
        <taxon>Nectriaceae</taxon>
        <taxon>Dactylonectria</taxon>
    </lineage>
</organism>
<feature type="region of interest" description="Disordered" evidence="3">
    <location>
        <begin position="17"/>
        <end position="41"/>
    </location>
</feature>
<dbReference type="OrthoDB" id="5041285at2759"/>
<keyword evidence="2" id="KW-0539">Nucleus</keyword>